<dbReference type="OrthoDB" id="2082320at2"/>
<feature type="transmembrane region" description="Helical" evidence="1">
    <location>
        <begin position="7"/>
        <end position="27"/>
    </location>
</feature>
<evidence type="ECO:0000313" key="2">
    <source>
        <dbReference type="EMBL" id="ROR28189.1"/>
    </source>
</evidence>
<reference evidence="2 3" key="1">
    <citation type="submission" date="2018-11" db="EMBL/GenBank/DDBJ databases">
        <title>Genomic Encyclopedia of Type Strains, Phase IV (KMG-IV): sequencing the most valuable type-strain genomes for metagenomic binning, comparative biology and taxonomic classification.</title>
        <authorList>
            <person name="Goeker M."/>
        </authorList>
    </citation>
    <scope>NUCLEOTIDE SEQUENCE [LARGE SCALE GENOMIC DNA]</scope>
    <source>
        <strain evidence="2 3">DSM 26537</strain>
    </source>
</reference>
<name>A0A3N1XNC7_9FIRM</name>
<accession>A0A3N1XNC7</accession>
<dbReference type="AlphaFoldDB" id="A0A3N1XNC7"/>
<evidence type="ECO:0000313" key="3">
    <source>
        <dbReference type="Proteomes" id="UP000273083"/>
    </source>
</evidence>
<keyword evidence="1" id="KW-1133">Transmembrane helix</keyword>
<keyword evidence="1" id="KW-0812">Transmembrane</keyword>
<organism evidence="2 3">
    <name type="scientific">Mobilisporobacter senegalensis</name>
    <dbReference type="NCBI Taxonomy" id="1329262"/>
    <lineage>
        <taxon>Bacteria</taxon>
        <taxon>Bacillati</taxon>
        <taxon>Bacillota</taxon>
        <taxon>Clostridia</taxon>
        <taxon>Lachnospirales</taxon>
        <taxon>Lachnospiraceae</taxon>
        <taxon>Mobilisporobacter</taxon>
    </lineage>
</organism>
<evidence type="ECO:0000256" key="1">
    <source>
        <dbReference type="SAM" id="Phobius"/>
    </source>
</evidence>
<dbReference type="RefSeq" id="WP_123609370.1">
    <property type="nucleotide sequence ID" value="NZ_RJVG01000005.1"/>
</dbReference>
<sequence length="166" mass="19709">MESFGRVLEILITIILIFLIPIQYFAIKQDMISQTYVMTQTSYFVDSVRNLGYINKEMYESYLRKLYGTNNIYEIKMTHYQFVYEAEETDYRKHYYCFYEGDILEQVYNEAGEERYDFHQGDYLMLKVQNKSKTLGTFIVEQLIGTTPSLDQIQVVYGGAIRDEGF</sequence>
<keyword evidence="3" id="KW-1185">Reference proteome</keyword>
<keyword evidence="1" id="KW-0472">Membrane</keyword>
<gene>
    <name evidence="2" type="ORF">EDD66_105128</name>
</gene>
<dbReference type="Proteomes" id="UP000273083">
    <property type="component" value="Unassembled WGS sequence"/>
</dbReference>
<protein>
    <submittedName>
        <fullName evidence="2">Uncharacterized protein</fullName>
    </submittedName>
</protein>
<dbReference type="EMBL" id="RJVG01000005">
    <property type="protein sequence ID" value="ROR28189.1"/>
    <property type="molecule type" value="Genomic_DNA"/>
</dbReference>
<comment type="caution">
    <text evidence="2">The sequence shown here is derived from an EMBL/GenBank/DDBJ whole genome shotgun (WGS) entry which is preliminary data.</text>
</comment>
<proteinExistence type="predicted"/>